<protein>
    <submittedName>
        <fullName evidence="1">Serine hydrolase family protein</fullName>
    </submittedName>
</protein>
<evidence type="ECO:0000313" key="2">
    <source>
        <dbReference type="Proteomes" id="UP000278351"/>
    </source>
</evidence>
<gene>
    <name evidence="1" type="ORF">EGT74_26825</name>
</gene>
<dbReference type="Proteomes" id="UP000278351">
    <property type="component" value="Unassembled WGS sequence"/>
</dbReference>
<dbReference type="InterPro" id="IPR010662">
    <property type="entry name" value="RBBP9/YdeN"/>
</dbReference>
<dbReference type="EMBL" id="RPDH01000003">
    <property type="protein sequence ID" value="RPE05968.1"/>
    <property type="molecule type" value="Genomic_DNA"/>
</dbReference>
<organism evidence="1 2">
    <name type="scientific">Chitinophaga lutea</name>
    <dbReference type="NCBI Taxonomy" id="2488634"/>
    <lineage>
        <taxon>Bacteria</taxon>
        <taxon>Pseudomonadati</taxon>
        <taxon>Bacteroidota</taxon>
        <taxon>Chitinophagia</taxon>
        <taxon>Chitinophagales</taxon>
        <taxon>Chitinophagaceae</taxon>
        <taxon>Chitinophaga</taxon>
    </lineage>
</organism>
<proteinExistence type="predicted"/>
<dbReference type="GO" id="GO:0016787">
    <property type="term" value="F:hydrolase activity"/>
    <property type="evidence" value="ECO:0007669"/>
    <property type="project" value="UniProtKB-KW"/>
</dbReference>
<name>A0A3N4PET3_9BACT</name>
<keyword evidence="1" id="KW-0378">Hydrolase</keyword>
<reference evidence="1 2" key="1">
    <citation type="submission" date="2018-11" db="EMBL/GenBank/DDBJ databases">
        <title>Chitinophaga lutea sp.nov., isolate from arsenic contaminated soil.</title>
        <authorList>
            <person name="Zong Y."/>
        </authorList>
    </citation>
    <scope>NUCLEOTIDE SEQUENCE [LARGE SCALE GENOMIC DNA]</scope>
    <source>
        <strain evidence="1 2">ZY74</strain>
    </source>
</reference>
<dbReference type="PANTHER" id="PTHR15394">
    <property type="entry name" value="SERINE HYDROLASE RBBP9"/>
    <property type="match status" value="1"/>
</dbReference>
<accession>A0A3N4PET3</accession>
<dbReference type="Pfam" id="PF06821">
    <property type="entry name" value="Ser_hydrolase"/>
    <property type="match status" value="1"/>
</dbReference>
<sequence>MKKKQVLFLHSGGPQGPHEGSNDLVRSLQEALGPGYAVSYPQMPDPEFPVYALWKERIGREIDEADDGVVLVGHSLGGSVILKFLSEEKCEKPIAGLCIVAAPYWGSPDWQVEEYMLTDNFAGKLPRIPRIFLYHSRNDEVVPFEHVQHYGEDLRWATIRVFENQGHLFSSGLPELVRDIKNLTSATYERH</sequence>
<dbReference type="InterPro" id="IPR029058">
    <property type="entry name" value="AB_hydrolase_fold"/>
</dbReference>
<dbReference type="RefSeq" id="WP_123849617.1">
    <property type="nucleotide sequence ID" value="NZ_RPDH01000003.1"/>
</dbReference>
<keyword evidence="2" id="KW-1185">Reference proteome</keyword>
<dbReference type="PANTHER" id="PTHR15394:SF3">
    <property type="entry name" value="SERINE HYDROLASE RBBP9"/>
    <property type="match status" value="1"/>
</dbReference>
<dbReference type="OrthoDB" id="9804993at2"/>
<evidence type="ECO:0000313" key="1">
    <source>
        <dbReference type="EMBL" id="RPE05968.1"/>
    </source>
</evidence>
<dbReference type="Gene3D" id="3.40.50.1820">
    <property type="entry name" value="alpha/beta hydrolase"/>
    <property type="match status" value="1"/>
</dbReference>
<comment type="caution">
    <text evidence="1">The sequence shown here is derived from an EMBL/GenBank/DDBJ whole genome shotgun (WGS) entry which is preliminary data.</text>
</comment>
<dbReference type="AlphaFoldDB" id="A0A3N4PET3"/>
<dbReference type="SUPFAM" id="SSF53474">
    <property type="entry name" value="alpha/beta-Hydrolases"/>
    <property type="match status" value="1"/>
</dbReference>